<comment type="caution">
    <text evidence="4">The sequence shown here is derived from an EMBL/GenBank/DDBJ whole genome shotgun (WGS) entry which is preliminary data.</text>
</comment>
<evidence type="ECO:0000313" key="5">
    <source>
        <dbReference type="Proteomes" id="UP000029273"/>
    </source>
</evidence>
<dbReference type="PANTHER" id="PTHR35147:SF3">
    <property type="entry name" value="CHEMORECEPTOR GLUTAMINE DEAMIDASE CHED 1-RELATED"/>
    <property type="match status" value="1"/>
</dbReference>
<reference evidence="4 5" key="1">
    <citation type="journal article" date="2014" name="Genome Announc.">
        <title>Draft Genome Sequence of the Iron-Oxidizing, Acidophilic, and Halotolerant 'Thiobacillus prosperus' Type Strain DSM 5130.</title>
        <authorList>
            <person name="Ossandon F.J."/>
            <person name="Cardenas J.P."/>
            <person name="Corbett M."/>
            <person name="Quatrini R."/>
            <person name="Holmes D.S."/>
            <person name="Watkin E."/>
        </authorList>
    </citation>
    <scope>NUCLEOTIDE SEQUENCE [LARGE SCALE GENOMIC DNA]</scope>
    <source>
        <strain evidence="4 5">DSM 5130</strain>
    </source>
</reference>
<comment type="function">
    <text evidence="3">Probably deamidates glutamine residues to glutamate on methyl-accepting chemotaxis receptors (MCPs), playing an important role in chemotaxis.</text>
</comment>
<dbReference type="GO" id="GO:0006935">
    <property type="term" value="P:chemotaxis"/>
    <property type="evidence" value="ECO:0007669"/>
    <property type="project" value="UniProtKB-UniRule"/>
</dbReference>
<dbReference type="Gene3D" id="3.30.1330.200">
    <property type="match status" value="1"/>
</dbReference>
<keyword evidence="1 3" id="KW-0145">Chemotaxis</keyword>
<comment type="similarity">
    <text evidence="3">Belongs to the CheD family.</text>
</comment>
<sequence length="158" mass="17557">MYLTPGGFYFGKAGTRIKTILGSCVAVTLWHPELRCGGMGHFMLPCRGQRRAPQAAGEWDGKYADEMMHLFMARIRSSRTHPRDYEVKLFGGGNMFPALKSRPAREGVSARNVEAARVLMAAYGFKVAAEHLGGDGHRSLVLDLDDGLVYLWYKSMKS</sequence>
<dbReference type="EC" id="3.5.1.44" evidence="3"/>
<dbReference type="GO" id="GO:0050568">
    <property type="term" value="F:protein-glutamine glutaminase activity"/>
    <property type="evidence" value="ECO:0007669"/>
    <property type="project" value="UniProtKB-UniRule"/>
</dbReference>
<proteinExistence type="inferred from homology"/>
<dbReference type="AlphaFoldDB" id="A0A1A6C5M5"/>
<name>A0A1A6C5M5_9GAMM</name>
<gene>
    <name evidence="3" type="primary">cheD</name>
    <name evidence="4" type="ORF">Thpro_020921</name>
</gene>
<evidence type="ECO:0000256" key="1">
    <source>
        <dbReference type="ARBA" id="ARBA00022500"/>
    </source>
</evidence>
<keyword evidence="5" id="KW-1185">Reference proteome</keyword>
<dbReference type="Proteomes" id="UP000029273">
    <property type="component" value="Unassembled WGS sequence"/>
</dbReference>
<evidence type="ECO:0000256" key="2">
    <source>
        <dbReference type="ARBA" id="ARBA00022801"/>
    </source>
</evidence>
<dbReference type="RefSeq" id="WP_236717250.1">
    <property type="nucleotide sequence ID" value="NZ_JQSG02000002.1"/>
</dbReference>
<dbReference type="InterPro" id="IPR038592">
    <property type="entry name" value="CheD-like_sf"/>
</dbReference>
<protein>
    <recommendedName>
        <fullName evidence="3">Probable chemoreceptor glutamine deamidase CheD</fullName>
        <ecNumber evidence="3">3.5.1.44</ecNumber>
    </recommendedName>
</protein>
<evidence type="ECO:0000313" key="4">
    <source>
        <dbReference type="EMBL" id="OBS09871.1"/>
    </source>
</evidence>
<comment type="catalytic activity">
    <reaction evidence="3">
        <text>L-glutaminyl-[protein] + H2O = L-glutamyl-[protein] + NH4(+)</text>
        <dbReference type="Rhea" id="RHEA:16441"/>
        <dbReference type="Rhea" id="RHEA-COMP:10207"/>
        <dbReference type="Rhea" id="RHEA-COMP:10208"/>
        <dbReference type="ChEBI" id="CHEBI:15377"/>
        <dbReference type="ChEBI" id="CHEBI:28938"/>
        <dbReference type="ChEBI" id="CHEBI:29973"/>
        <dbReference type="ChEBI" id="CHEBI:30011"/>
        <dbReference type="EC" id="3.5.1.44"/>
    </reaction>
</comment>
<dbReference type="InterPro" id="IPR005659">
    <property type="entry name" value="Chemorcpt_Glu_NH3ase_CheD"/>
</dbReference>
<dbReference type="HAMAP" id="MF_01440">
    <property type="entry name" value="CheD"/>
    <property type="match status" value="1"/>
</dbReference>
<dbReference type="PANTHER" id="PTHR35147">
    <property type="entry name" value="CHEMORECEPTOR GLUTAMINE DEAMIDASE CHED-RELATED"/>
    <property type="match status" value="1"/>
</dbReference>
<dbReference type="SUPFAM" id="SSF64438">
    <property type="entry name" value="CNF1/YfiH-like putative cysteine hydrolases"/>
    <property type="match status" value="1"/>
</dbReference>
<dbReference type="InterPro" id="IPR011324">
    <property type="entry name" value="Cytotoxic_necrot_fac-like_cat"/>
</dbReference>
<evidence type="ECO:0000256" key="3">
    <source>
        <dbReference type="HAMAP-Rule" id="MF_01440"/>
    </source>
</evidence>
<dbReference type="Pfam" id="PF03975">
    <property type="entry name" value="CheD"/>
    <property type="match status" value="1"/>
</dbReference>
<accession>A0A1A6C5M5</accession>
<keyword evidence="2 3" id="KW-0378">Hydrolase</keyword>
<dbReference type="EMBL" id="JQSG02000002">
    <property type="protein sequence ID" value="OBS09871.1"/>
    <property type="molecule type" value="Genomic_DNA"/>
</dbReference>
<dbReference type="CDD" id="cd16352">
    <property type="entry name" value="CheD"/>
    <property type="match status" value="1"/>
</dbReference>
<organism evidence="4 5">
    <name type="scientific">Acidihalobacter prosperus</name>
    <dbReference type="NCBI Taxonomy" id="160660"/>
    <lineage>
        <taxon>Bacteria</taxon>
        <taxon>Pseudomonadati</taxon>
        <taxon>Pseudomonadota</taxon>
        <taxon>Gammaproteobacteria</taxon>
        <taxon>Chromatiales</taxon>
        <taxon>Ectothiorhodospiraceae</taxon>
        <taxon>Acidihalobacter</taxon>
    </lineage>
</organism>